<sequence length="66" mass="7555">MNNYFKYFNNKKTMSKKPIEHSINFLPKINKIPLLLIAVLFTGSLWAQAVNRQISGVVKNTDNKSS</sequence>
<evidence type="ECO:0000313" key="2">
    <source>
        <dbReference type="Proteomes" id="UP000266118"/>
    </source>
</evidence>
<name>A0A386HSU1_9BACT</name>
<dbReference type="Proteomes" id="UP000266118">
    <property type="component" value="Chromosome"/>
</dbReference>
<proteinExistence type="predicted"/>
<keyword evidence="2" id="KW-1185">Reference proteome</keyword>
<dbReference type="EMBL" id="CP032489">
    <property type="protein sequence ID" value="AYD49007.1"/>
    <property type="molecule type" value="Genomic_DNA"/>
</dbReference>
<dbReference type="AlphaFoldDB" id="A0A386HSU1"/>
<evidence type="ECO:0000313" key="1">
    <source>
        <dbReference type="EMBL" id="AYD49007.1"/>
    </source>
</evidence>
<organism evidence="1 2">
    <name type="scientific">Arachidicoccus soli</name>
    <dbReference type="NCBI Taxonomy" id="2341117"/>
    <lineage>
        <taxon>Bacteria</taxon>
        <taxon>Pseudomonadati</taxon>
        <taxon>Bacteroidota</taxon>
        <taxon>Chitinophagia</taxon>
        <taxon>Chitinophagales</taxon>
        <taxon>Chitinophagaceae</taxon>
        <taxon>Arachidicoccus</taxon>
    </lineage>
</organism>
<accession>A0A386HSU1</accession>
<protein>
    <submittedName>
        <fullName evidence="1">Uncharacterized protein</fullName>
    </submittedName>
</protein>
<gene>
    <name evidence="1" type="ORF">D6B99_16135</name>
</gene>
<dbReference type="KEGG" id="ark:D6B99_16135"/>
<dbReference type="OrthoDB" id="899266at2"/>
<reference evidence="1 2" key="1">
    <citation type="submission" date="2018-09" db="EMBL/GenBank/DDBJ databases">
        <title>Arachidicoccus sp. nov., a bacterium isolated from soil.</title>
        <authorList>
            <person name="Weon H.-Y."/>
            <person name="Kwon S.-W."/>
            <person name="Lee S.A."/>
        </authorList>
    </citation>
    <scope>NUCLEOTIDE SEQUENCE [LARGE SCALE GENOMIC DNA]</scope>
    <source>
        <strain evidence="1 2">KIS59-12</strain>
    </source>
</reference>